<proteinExistence type="predicted"/>
<feature type="region of interest" description="Disordered" evidence="1">
    <location>
        <begin position="267"/>
        <end position="293"/>
    </location>
</feature>
<evidence type="ECO:0000313" key="2">
    <source>
        <dbReference type="EMBL" id="MCK9876901.1"/>
    </source>
</evidence>
<evidence type="ECO:0000256" key="1">
    <source>
        <dbReference type="SAM" id="MobiDB-lite"/>
    </source>
</evidence>
<sequence length="686" mass="70749">MPLSSARLLIALLLLEQHRIEPSRVAARYPFPPAAERQFVRAAAALAAGRPKGALRELRRSEHDRADPDHVAVHEALWLAALALDRNWAPDGAGLRHCGAARPAGRPSSQRDVPAATPLLSRWTALAVQRQRNDHLDPRTAAICVLGAEVIPGIRMARARLWSAPPPPRESGDAVHRWRGSGSPDPSASSTAESSATRPPMTLSSTTLSSTSLSFAAVSPPTRSSADAASADPALTSATEAGPTPVLPSPAGQAVAGPVVSAEAAGSAAQAPSPVPSQPALPRGASSPAAMSSAAATRSRAALYPTSAHGSEAGADGLSALVASAIPPWGVAAPLAFRWAAPVSRPRPDGAAHGLHRMMARGRARGGPRLLTRARAGMAGQARAAEPGLVPPAAADTEPSVGGRPGDSGVGVPTQAPAASSRDAPPSPVPRTGPGGRNAPPTARVDAVPRRDLPGPGAGQAWVQAVDALVIADLFVARLADLPVRQAHAYGVVLRADLLFHMGRAAQANQALDSLEVAGQADETTHAHIALVRGDWAGYPNGGAQTLGRRGDGSLLPTQRRADPDLAEQLWRQALNGYGDLGSNAGRAAGLIRLAEASTATGRPMLRRARIDEASRRAKAAGDEALAWTTRVHSLIERVRAGEAPAGEVHAMTAALREWSRLEGSESYGQGLCRLLTTAASEGNPR</sequence>
<evidence type="ECO:0000313" key="3">
    <source>
        <dbReference type="Proteomes" id="UP001201873"/>
    </source>
</evidence>
<dbReference type="EMBL" id="JALKFT010000012">
    <property type="protein sequence ID" value="MCK9876901.1"/>
    <property type="molecule type" value="Genomic_DNA"/>
</dbReference>
<keyword evidence="3" id="KW-1185">Reference proteome</keyword>
<name>A0ABT0JZD8_9ACTN</name>
<feature type="region of interest" description="Disordered" evidence="1">
    <location>
        <begin position="377"/>
        <end position="453"/>
    </location>
</feature>
<reference evidence="2 3" key="1">
    <citation type="submission" date="2022-04" db="EMBL/GenBank/DDBJ databases">
        <title>Genome diversity in the genus Frankia.</title>
        <authorList>
            <person name="Carlos-Shanley C."/>
            <person name="Hahn D."/>
        </authorList>
    </citation>
    <scope>NUCLEOTIDE SEQUENCE [LARGE SCALE GENOMIC DNA]</scope>
    <source>
        <strain evidence="2 3">Ag45/Mut15</strain>
    </source>
</reference>
<dbReference type="RefSeq" id="WP_248825211.1">
    <property type="nucleotide sequence ID" value="NZ_JALKFT010000012.1"/>
</dbReference>
<accession>A0ABT0JZD8</accession>
<dbReference type="Proteomes" id="UP001201873">
    <property type="component" value="Unassembled WGS sequence"/>
</dbReference>
<feature type="compositionally biased region" description="Low complexity" evidence="1">
    <location>
        <begin position="183"/>
        <end position="239"/>
    </location>
</feature>
<gene>
    <name evidence="2" type="ORF">MXD59_14105</name>
</gene>
<comment type="caution">
    <text evidence="2">The sequence shown here is derived from an EMBL/GenBank/DDBJ whole genome shotgun (WGS) entry which is preliminary data.</text>
</comment>
<organism evidence="2 3">
    <name type="scientific">Frankia umida</name>
    <dbReference type="NCBI Taxonomy" id="573489"/>
    <lineage>
        <taxon>Bacteria</taxon>
        <taxon>Bacillati</taxon>
        <taxon>Actinomycetota</taxon>
        <taxon>Actinomycetes</taxon>
        <taxon>Frankiales</taxon>
        <taxon>Frankiaceae</taxon>
        <taxon>Frankia</taxon>
    </lineage>
</organism>
<feature type="region of interest" description="Disordered" evidence="1">
    <location>
        <begin position="162"/>
        <end position="254"/>
    </location>
</feature>
<protein>
    <submittedName>
        <fullName evidence="2">Uncharacterized protein</fullName>
    </submittedName>
</protein>